<protein>
    <submittedName>
        <fullName evidence="3">Methylmalonyl-CoA mutase</fullName>
    </submittedName>
</protein>
<keyword evidence="1" id="KW-0175">Coiled coil</keyword>
<reference evidence="3" key="1">
    <citation type="journal article" date="2020" name="mSystems">
        <title>Genome- and Community-Level Interaction Insights into Carbon Utilization and Element Cycling Functions of Hydrothermarchaeota in Hydrothermal Sediment.</title>
        <authorList>
            <person name="Zhou Z."/>
            <person name="Liu Y."/>
            <person name="Xu W."/>
            <person name="Pan J."/>
            <person name="Luo Z.H."/>
            <person name="Li M."/>
        </authorList>
    </citation>
    <scope>NUCLEOTIDE SEQUENCE [LARGE SCALE GENOMIC DNA]</scope>
    <source>
        <strain evidence="3">HyVt-151</strain>
    </source>
</reference>
<dbReference type="InterPro" id="IPR016176">
    <property type="entry name" value="Cbl-dep_enz_cat"/>
</dbReference>
<proteinExistence type="predicted"/>
<dbReference type="Proteomes" id="UP000886210">
    <property type="component" value="Unassembled WGS sequence"/>
</dbReference>
<name>A0A7C0Y175_THELI</name>
<comment type="caution">
    <text evidence="3">The sequence shown here is derived from an EMBL/GenBank/DDBJ whole genome shotgun (WGS) entry which is preliminary data.</text>
</comment>
<evidence type="ECO:0000256" key="1">
    <source>
        <dbReference type="SAM" id="Coils"/>
    </source>
</evidence>
<dbReference type="SUPFAM" id="SSF51703">
    <property type="entry name" value="Cobalamin (vitamin B12)-dependent enzymes"/>
    <property type="match status" value="1"/>
</dbReference>
<accession>A0A7C0Y175</accession>
<dbReference type="Gene3D" id="3.20.20.240">
    <property type="entry name" value="Methylmalonyl-CoA mutase"/>
    <property type="match status" value="1"/>
</dbReference>
<dbReference type="GO" id="GO:0016866">
    <property type="term" value="F:intramolecular transferase activity"/>
    <property type="evidence" value="ECO:0007669"/>
    <property type="project" value="InterPro"/>
</dbReference>
<dbReference type="Pfam" id="PF01642">
    <property type="entry name" value="MM_CoA_mutase"/>
    <property type="match status" value="1"/>
</dbReference>
<dbReference type="PANTHER" id="PTHR48101:SF1">
    <property type="entry name" value="METHYLMALONYL-COA MUTASE, LARGE SUBUNIT"/>
    <property type="match status" value="1"/>
</dbReference>
<feature type="domain" description="Methylmalonyl-CoA mutase alpha/beta chain catalytic" evidence="2">
    <location>
        <begin position="2"/>
        <end position="76"/>
    </location>
</feature>
<sequence>EVEILKVDPSIRDKQIERLKKLRSERDNKKVEEALDKLRKAAETEDENLMPYIIEAHKHLATLGEVTDVLREAWGEYRAPLIF</sequence>
<evidence type="ECO:0000313" key="3">
    <source>
        <dbReference type="EMBL" id="HDD31041.1"/>
    </source>
</evidence>
<dbReference type="GO" id="GO:0031419">
    <property type="term" value="F:cobalamin binding"/>
    <property type="evidence" value="ECO:0007669"/>
    <property type="project" value="InterPro"/>
</dbReference>
<gene>
    <name evidence="3" type="ORF">ENF72_00230</name>
</gene>
<feature type="coiled-coil region" evidence="1">
    <location>
        <begin position="12"/>
        <end position="48"/>
    </location>
</feature>
<dbReference type="AlphaFoldDB" id="A0A7C0Y175"/>
<dbReference type="PANTHER" id="PTHR48101">
    <property type="entry name" value="METHYLMALONYL-COA MUTASE, MITOCHONDRIAL-RELATED"/>
    <property type="match status" value="1"/>
</dbReference>
<feature type="non-terminal residue" evidence="3">
    <location>
        <position position="1"/>
    </location>
</feature>
<dbReference type="EMBL" id="DQYG01000011">
    <property type="protein sequence ID" value="HDD31041.1"/>
    <property type="molecule type" value="Genomic_DNA"/>
</dbReference>
<organism evidence="3">
    <name type="scientific">Thermococcus litoralis</name>
    <dbReference type="NCBI Taxonomy" id="2265"/>
    <lineage>
        <taxon>Archaea</taxon>
        <taxon>Methanobacteriati</taxon>
        <taxon>Methanobacteriota</taxon>
        <taxon>Thermococci</taxon>
        <taxon>Thermococcales</taxon>
        <taxon>Thermococcaceae</taxon>
        <taxon>Thermococcus</taxon>
    </lineage>
</organism>
<evidence type="ECO:0000259" key="2">
    <source>
        <dbReference type="Pfam" id="PF01642"/>
    </source>
</evidence>
<dbReference type="InterPro" id="IPR006099">
    <property type="entry name" value="MeMalonylCoA_mutase_a/b_cat"/>
</dbReference>